<keyword evidence="1" id="KW-0143">Chaperone</keyword>
<dbReference type="GO" id="GO:0016020">
    <property type="term" value="C:membrane"/>
    <property type="evidence" value="ECO:0007669"/>
    <property type="project" value="TreeGrafter"/>
</dbReference>
<reference evidence="5" key="1">
    <citation type="submission" date="2020-07" db="EMBL/GenBank/DDBJ databases">
        <title>Draft Genome Sequence of a Deep-Sea Yeast, Naganishia (Cryptococcus) liquefaciens strain N6.</title>
        <authorList>
            <person name="Han Y.W."/>
            <person name="Kajitani R."/>
            <person name="Morimoto H."/>
            <person name="Parhat M."/>
            <person name="Tsubouchi H."/>
            <person name="Bakenova O."/>
            <person name="Ogata M."/>
            <person name="Argunhan B."/>
            <person name="Aoki R."/>
            <person name="Kajiwara S."/>
            <person name="Itoh T."/>
            <person name="Iwasaki H."/>
        </authorList>
    </citation>
    <scope>NUCLEOTIDE SEQUENCE</scope>
    <source>
        <strain evidence="5">N6</strain>
    </source>
</reference>
<dbReference type="Gene3D" id="3.10.20.90">
    <property type="entry name" value="Phosphatidylinositol 3-kinase Catalytic Subunit, Chain A, domain 1"/>
    <property type="match status" value="1"/>
</dbReference>
<gene>
    <name evidence="5" type="ORF">NliqN6_3414</name>
</gene>
<dbReference type="InterPro" id="IPR003103">
    <property type="entry name" value="BAG_domain"/>
</dbReference>
<dbReference type="Pfam" id="PF00240">
    <property type="entry name" value="ubiquitin"/>
    <property type="match status" value="1"/>
</dbReference>
<dbReference type="GO" id="GO:0005829">
    <property type="term" value="C:cytosol"/>
    <property type="evidence" value="ECO:0007669"/>
    <property type="project" value="TreeGrafter"/>
</dbReference>
<comment type="caution">
    <text evidence="5">The sequence shown here is derived from an EMBL/GenBank/DDBJ whole genome shotgun (WGS) entry which is preliminary data.</text>
</comment>
<dbReference type="PANTHER" id="PTHR12329">
    <property type="entry name" value="BCL2-ASSOCIATED ATHANOGENE"/>
    <property type="match status" value="1"/>
</dbReference>
<feature type="region of interest" description="Disordered" evidence="2">
    <location>
        <begin position="1"/>
        <end position="23"/>
    </location>
</feature>
<dbReference type="InterPro" id="IPR029071">
    <property type="entry name" value="Ubiquitin-like_domsf"/>
</dbReference>
<dbReference type="SUPFAM" id="SSF63491">
    <property type="entry name" value="BAG domain"/>
    <property type="match status" value="1"/>
</dbReference>
<dbReference type="GO" id="GO:0005634">
    <property type="term" value="C:nucleus"/>
    <property type="evidence" value="ECO:0007669"/>
    <property type="project" value="TreeGrafter"/>
</dbReference>
<dbReference type="SUPFAM" id="SSF54236">
    <property type="entry name" value="Ubiquitin-like"/>
    <property type="match status" value="1"/>
</dbReference>
<dbReference type="PROSITE" id="PS50053">
    <property type="entry name" value="UBIQUITIN_2"/>
    <property type="match status" value="1"/>
</dbReference>
<dbReference type="GO" id="GO:0050821">
    <property type="term" value="P:protein stabilization"/>
    <property type="evidence" value="ECO:0007669"/>
    <property type="project" value="TreeGrafter"/>
</dbReference>
<dbReference type="EMBL" id="BLZA01000019">
    <property type="protein sequence ID" value="GHJ87012.1"/>
    <property type="molecule type" value="Genomic_DNA"/>
</dbReference>
<dbReference type="PANTHER" id="PTHR12329:SF16">
    <property type="entry name" value="BAG FAMILY MOLECULAR CHAPERONE REGULATOR 1"/>
    <property type="match status" value="1"/>
</dbReference>
<dbReference type="Pfam" id="PF02179">
    <property type="entry name" value="BAG"/>
    <property type="match status" value="1"/>
</dbReference>
<dbReference type="InterPro" id="IPR036533">
    <property type="entry name" value="BAG_dom_sf"/>
</dbReference>
<dbReference type="InterPro" id="IPR039773">
    <property type="entry name" value="BAG_chaperone_regulator"/>
</dbReference>
<evidence type="ECO:0000256" key="2">
    <source>
        <dbReference type="SAM" id="MobiDB-lite"/>
    </source>
</evidence>
<evidence type="ECO:0008006" key="7">
    <source>
        <dbReference type="Google" id="ProtNLM"/>
    </source>
</evidence>
<dbReference type="PROSITE" id="PS51035">
    <property type="entry name" value="BAG"/>
    <property type="match status" value="1"/>
</dbReference>
<dbReference type="SMART" id="SM00213">
    <property type="entry name" value="UBQ"/>
    <property type="match status" value="1"/>
</dbReference>
<feature type="domain" description="BAG" evidence="4">
    <location>
        <begin position="191"/>
        <end position="237"/>
    </location>
</feature>
<evidence type="ECO:0000256" key="1">
    <source>
        <dbReference type="ARBA" id="ARBA00023186"/>
    </source>
</evidence>
<protein>
    <recommendedName>
        <fullName evidence="7">BAG domain-containing protein</fullName>
    </recommendedName>
</protein>
<accession>A0A8H3YG97</accession>
<dbReference type="GO" id="GO:0000774">
    <property type="term" value="F:adenyl-nucleotide exchange factor activity"/>
    <property type="evidence" value="ECO:0007669"/>
    <property type="project" value="TreeGrafter"/>
</dbReference>
<dbReference type="OrthoDB" id="417450at2759"/>
<sequence length="248" mass="26277">MFSSWNPFRRAQEPQAPAAGNAGEEETGIKIVVKFERDRYNIPIPRPSTTSISTLIQTLSNQIGIPTSQLKLIHNGAVLKNGNASIASCGIQNGSTLVVVGANSVPSSGTGEGAPAAAPVQHKKKKEVVPTTDEGLVEYVKGKTAVVDELQPQVDQFQTDVDAYLASKADPSSAPSADVPTLTAIHQAHMRLSELLLQGLLKLDSIDVPSPFTKSRAARKEAVRKVQNALNVVDAAWKKAKSAHGQAS</sequence>
<keyword evidence="6" id="KW-1185">Reference proteome</keyword>
<dbReference type="Proteomes" id="UP000620104">
    <property type="component" value="Unassembled WGS sequence"/>
</dbReference>
<evidence type="ECO:0000259" key="3">
    <source>
        <dbReference type="PROSITE" id="PS50053"/>
    </source>
</evidence>
<feature type="domain" description="Ubiquitin-like" evidence="3">
    <location>
        <begin position="29"/>
        <end position="100"/>
    </location>
</feature>
<name>A0A8H3YG97_9TREE</name>
<evidence type="ECO:0000313" key="5">
    <source>
        <dbReference type="EMBL" id="GHJ87012.1"/>
    </source>
</evidence>
<dbReference type="Gene3D" id="1.20.58.120">
    <property type="entry name" value="BAG domain"/>
    <property type="match status" value="1"/>
</dbReference>
<dbReference type="GO" id="GO:0051087">
    <property type="term" value="F:protein-folding chaperone binding"/>
    <property type="evidence" value="ECO:0007669"/>
    <property type="project" value="InterPro"/>
</dbReference>
<evidence type="ECO:0000313" key="6">
    <source>
        <dbReference type="Proteomes" id="UP000620104"/>
    </source>
</evidence>
<organism evidence="5 6">
    <name type="scientific">Naganishia liquefaciens</name>
    <dbReference type="NCBI Taxonomy" id="104408"/>
    <lineage>
        <taxon>Eukaryota</taxon>
        <taxon>Fungi</taxon>
        <taxon>Dikarya</taxon>
        <taxon>Basidiomycota</taxon>
        <taxon>Agaricomycotina</taxon>
        <taxon>Tremellomycetes</taxon>
        <taxon>Filobasidiales</taxon>
        <taxon>Filobasidiaceae</taxon>
        <taxon>Naganishia</taxon>
    </lineage>
</organism>
<evidence type="ECO:0000259" key="4">
    <source>
        <dbReference type="PROSITE" id="PS51035"/>
    </source>
</evidence>
<dbReference type="InterPro" id="IPR000626">
    <property type="entry name" value="Ubiquitin-like_dom"/>
</dbReference>
<dbReference type="AlphaFoldDB" id="A0A8H3YG97"/>
<proteinExistence type="predicted"/>
<dbReference type="CDD" id="cd17039">
    <property type="entry name" value="Ubl_ubiquitin_like"/>
    <property type="match status" value="1"/>
</dbReference>